<comment type="caution">
    <text evidence="1">The sequence shown here is derived from an EMBL/GenBank/DDBJ whole genome shotgun (WGS) entry which is preliminary data.</text>
</comment>
<name>A0AAD5XEA5_9FUNG</name>
<protein>
    <submittedName>
        <fullName evidence="1">Uncharacterized protein</fullName>
    </submittedName>
</protein>
<evidence type="ECO:0000313" key="1">
    <source>
        <dbReference type="EMBL" id="KAJ3124475.1"/>
    </source>
</evidence>
<reference evidence="1" key="1">
    <citation type="submission" date="2020-05" db="EMBL/GenBank/DDBJ databases">
        <title>Phylogenomic resolution of chytrid fungi.</title>
        <authorList>
            <person name="Stajich J.E."/>
            <person name="Amses K."/>
            <person name="Simmons R."/>
            <person name="Seto K."/>
            <person name="Myers J."/>
            <person name="Bonds A."/>
            <person name="Quandt C.A."/>
            <person name="Barry K."/>
            <person name="Liu P."/>
            <person name="Grigoriev I."/>
            <person name="Longcore J.E."/>
            <person name="James T.Y."/>
        </authorList>
    </citation>
    <scope>NUCLEOTIDE SEQUENCE</scope>
    <source>
        <strain evidence="1">JEL0513</strain>
    </source>
</reference>
<proteinExistence type="predicted"/>
<sequence>MSSKTRPAIELHFENTINDTQNYATANARRGYSFAGSAFRTGAHADHATAAPIMVLLPISENQKPNQISLPKLIPSPSISPASVIQKPSFRILQGSVSLTPPQPSHDLQDPAAIVSVSVVLYCGAEPLPLDRKAFQNEIQVMDPENIPQTMRLLHANPLVQRSILLLSKRMSLSELV</sequence>
<gene>
    <name evidence="1" type="ORF">HK100_011215</name>
</gene>
<accession>A0AAD5XEA5</accession>
<organism evidence="1 2">
    <name type="scientific">Physocladia obscura</name>
    <dbReference type="NCBI Taxonomy" id="109957"/>
    <lineage>
        <taxon>Eukaryota</taxon>
        <taxon>Fungi</taxon>
        <taxon>Fungi incertae sedis</taxon>
        <taxon>Chytridiomycota</taxon>
        <taxon>Chytridiomycota incertae sedis</taxon>
        <taxon>Chytridiomycetes</taxon>
        <taxon>Chytridiales</taxon>
        <taxon>Chytriomycetaceae</taxon>
        <taxon>Physocladia</taxon>
    </lineage>
</organism>
<evidence type="ECO:0000313" key="2">
    <source>
        <dbReference type="Proteomes" id="UP001211907"/>
    </source>
</evidence>
<dbReference type="AlphaFoldDB" id="A0AAD5XEA5"/>
<keyword evidence="2" id="KW-1185">Reference proteome</keyword>
<dbReference type="Proteomes" id="UP001211907">
    <property type="component" value="Unassembled WGS sequence"/>
</dbReference>
<dbReference type="EMBL" id="JADGJH010000669">
    <property type="protein sequence ID" value="KAJ3124475.1"/>
    <property type="molecule type" value="Genomic_DNA"/>
</dbReference>